<dbReference type="GO" id="GO:0000976">
    <property type="term" value="F:transcription cis-regulatory region binding"/>
    <property type="evidence" value="ECO:0007669"/>
    <property type="project" value="TreeGrafter"/>
</dbReference>
<keyword evidence="1" id="KW-0805">Transcription regulation</keyword>
<keyword evidence="3" id="KW-0804">Transcription</keyword>
<dbReference type="KEGG" id="git:C6V83_16230"/>
<dbReference type="EMBL" id="CP027433">
    <property type="protein sequence ID" value="AVM01567.1"/>
    <property type="molecule type" value="Genomic_DNA"/>
</dbReference>
<dbReference type="PRINTS" id="PR00455">
    <property type="entry name" value="HTHTETR"/>
</dbReference>
<protein>
    <submittedName>
        <fullName evidence="6">Mycofactocin system transcriptional regulator</fullName>
    </submittedName>
</protein>
<keyword evidence="7" id="KW-1185">Reference proteome</keyword>
<dbReference type="Pfam" id="PF17754">
    <property type="entry name" value="TetR_C_14"/>
    <property type="match status" value="1"/>
</dbReference>
<feature type="domain" description="HTH tetR-type" evidence="5">
    <location>
        <begin position="20"/>
        <end position="80"/>
    </location>
</feature>
<organism evidence="6 7">
    <name type="scientific">Gordonia iterans</name>
    <dbReference type="NCBI Taxonomy" id="1004901"/>
    <lineage>
        <taxon>Bacteria</taxon>
        <taxon>Bacillati</taxon>
        <taxon>Actinomycetota</taxon>
        <taxon>Actinomycetes</taxon>
        <taxon>Mycobacteriales</taxon>
        <taxon>Gordoniaceae</taxon>
        <taxon>Gordonia</taxon>
    </lineage>
</organism>
<evidence type="ECO:0000313" key="7">
    <source>
        <dbReference type="Proteomes" id="UP000239814"/>
    </source>
</evidence>
<evidence type="ECO:0000313" key="6">
    <source>
        <dbReference type="EMBL" id="AVM01567.1"/>
    </source>
</evidence>
<dbReference type="PANTHER" id="PTHR30055">
    <property type="entry name" value="HTH-TYPE TRANSCRIPTIONAL REGULATOR RUTR"/>
    <property type="match status" value="1"/>
</dbReference>
<gene>
    <name evidence="6" type="primary">mftR</name>
    <name evidence="6" type="ORF">C6V83_16230</name>
</gene>
<dbReference type="InterPro" id="IPR023772">
    <property type="entry name" value="DNA-bd_HTH_TetR-type_CS"/>
</dbReference>
<evidence type="ECO:0000259" key="5">
    <source>
        <dbReference type="PROSITE" id="PS50977"/>
    </source>
</evidence>
<sequence length="207" mass="23042">MCRTQPKGQVVKRSAGRPQATSRAELSTLAIDLFVERGFEETSVDDVAAAAGIARRTLFRYFPSKNAIPWGDFDQHLADMRHRLAQTPRDIPLGEGLRQALLAFNTVPGTEQEHHRRRMTLLLKVPALQAHSMLMYDEWRQIIAVHVAARLDVRPQDHLPQTVGWQMLGVSLSAYEQWLGDPASDLLDLLDAGCSIVIDGLATLDAP</sequence>
<evidence type="ECO:0000256" key="3">
    <source>
        <dbReference type="ARBA" id="ARBA00023163"/>
    </source>
</evidence>
<dbReference type="InterPro" id="IPR050109">
    <property type="entry name" value="HTH-type_TetR-like_transc_reg"/>
</dbReference>
<dbReference type="AlphaFoldDB" id="A0A2S0KIR0"/>
<dbReference type="Gene3D" id="1.10.10.60">
    <property type="entry name" value="Homeodomain-like"/>
    <property type="match status" value="1"/>
</dbReference>
<feature type="DNA-binding region" description="H-T-H motif" evidence="4">
    <location>
        <begin position="43"/>
        <end position="62"/>
    </location>
</feature>
<dbReference type="PROSITE" id="PS50977">
    <property type="entry name" value="HTH_TETR_2"/>
    <property type="match status" value="1"/>
</dbReference>
<dbReference type="Pfam" id="PF00440">
    <property type="entry name" value="TetR_N"/>
    <property type="match status" value="1"/>
</dbReference>
<accession>A0A2S0KIR0</accession>
<reference evidence="6 7" key="1">
    <citation type="submission" date="2018-03" db="EMBL/GenBank/DDBJ databases">
        <title>Characteristics and genome of n-alkane degrading marine bacteria Gordonia iterans isolated from crude oil contaminated in Tae-an, South Korea.</title>
        <authorList>
            <person name="Lee S.-S."/>
            <person name="Kim H."/>
        </authorList>
    </citation>
    <scope>NUCLEOTIDE SEQUENCE [LARGE SCALE GENOMIC DNA]</scope>
    <source>
        <strain evidence="6 7">Co17</strain>
    </source>
</reference>
<dbReference type="SUPFAM" id="SSF46689">
    <property type="entry name" value="Homeodomain-like"/>
    <property type="match status" value="1"/>
</dbReference>
<evidence type="ECO:0000256" key="2">
    <source>
        <dbReference type="ARBA" id="ARBA00023125"/>
    </source>
</evidence>
<dbReference type="Proteomes" id="UP000239814">
    <property type="component" value="Chromosome"/>
</dbReference>
<dbReference type="InterPro" id="IPR023851">
    <property type="entry name" value="Tscrpt_reg_TetR-type"/>
</dbReference>
<dbReference type="NCBIfam" id="TIGR03968">
    <property type="entry name" value="mycofact_TetR"/>
    <property type="match status" value="1"/>
</dbReference>
<dbReference type="PANTHER" id="PTHR30055:SF238">
    <property type="entry name" value="MYCOFACTOCIN BIOSYNTHESIS TRANSCRIPTIONAL REGULATOR MFTR-RELATED"/>
    <property type="match status" value="1"/>
</dbReference>
<dbReference type="InterPro" id="IPR001647">
    <property type="entry name" value="HTH_TetR"/>
</dbReference>
<evidence type="ECO:0000256" key="4">
    <source>
        <dbReference type="PROSITE-ProRule" id="PRU00335"/>
    </source>
</evidence>
<dbReference type="OrthoDB" id="956698at2"/>
<dbReference type="GO" id="GO:0003700">
    <property type="term" value="F:DNA-binding transcription factor activity"/>
    <property type="evidence" value="ECO:0007669"/>
    <property type="project" value="TreeGrafter"/>
</dbReference>
<keyword evidence="2 4" id="KW-0238">DNA-binding</keyword>
<name>A0A2S0KIR0_9ACTN</name>
<dbReference type="Gene3D" id="1.10.357.10">
    <property type="entry name" value="Tetracycline Repressor, domain 2"/>
    <property type="match status" value="1"/>
</dbReference>
<proteinExistence type="predicted"/>
<evidence type="ECO:0000256" key="1">
    <source>
        <dbReference type="ARBA" id="ARBA00023015"/>
    </source>
</evidence>
<dbReference type="InterPro" id="IPR041347">
    <property type="entry name" value="MftR_C"/>
</dbReference>
<dbReference type="PROSITE" id="PS01081">
    <property type="entry name" value="HTH_TETR_1"/>
    <property type="match status" value="1"/>
</dbReference>
<dbReference type="InterPro" id="IPR009057">
    <property type="entry name" value="Homeodomain-like_sf"/>
</dbReference>